<dbReference type="PANTHER" id="PTHR39166:SF1">
    <property type="entry name" value="BLL1166 PROTEIN"/>
    <property type="match status" value="1"/>
</dbReference>
<sequence length="185" mass="21445">MTEKEFLSLIQSDKDMMSLLKIIADLGLKDSWLAAGSVRNYIWNVLSGRPGFDYETDLDVVFYDPDVSYDDTLALEANLQKAYPDYPWELKNQVFMHVHNPDTAGYESARDAISKYPETATAVALRLIDDELELYAPYGLDVISRFEIHPTPHFKASSKRMVLYHERLAKKDWAKKWPQIKFFQD</sequence>
<evidence type="ECO:0000313" key="2">
    <source>
        <dbReference type="Proteomes" id="UP000215144"/>
    </source>
</evidence>
<reference evidence="1 2" key="1">
    <citation type="submission" date="2017-06" db="EMBL/GenBank/DDBJ databases">
        <authorList>
            <consortium name="Pathogen Informatics"/>
        </authorList>
    </citation>
    <scope>NUCLEOTIDE SEQUENCE [LARGE SCALE GENOMIC DNA]</scope>
    <source>
        <strain evidence="1 2">NCTC11291</strain>
    </source>
</reference>
<gene>
    <name evidence="1" type="ORF">SAMEA4504048_02120</name>
</gene>
<name>A0A239XGP5_STRAI</name>
<protein>
    <submittedName>
        <fullName evidence="1">Uncharacterized protein conserved in bacteria</fullName>
    </submittedName>
</protein>
<dbReference type="KEGG" id="saco:SAME_02120"/>
<dbReference type="PANTHER" id="PTHR39166">
    <property type="entry name" value="BLL1166 PROTEIN"/>
    <property type="match status" value="1"/>
</dbReference>
<organism evidence="1 2">
    <name type="scientific">Streptococcus acidominimus</name>
    <dbReference type="NCBI Taxonomy" id="1326"/>
    <lineage>
        <taxon>Bacteria</taxon>
        <taxon>Bacillati</taxon>
        <taxon>Bacillota</taxon>
        <taxon>Bacilli</taxon>
        <taxon>Lactobacillales</taxon>
        <taxon>Streptococcaceae</taxon>
        <taxon>Streptococcus</taxon>
    </lineage>
</organism>
<accession>A0A239XGP5</accession>
<dbReference type="Proteomes" id="UP000215144">
    <property type="component" value="Chromosome 1"/>
</dbReference>
<dbReference type="Pfam" id="PF06042">
    <property type="entry name" value="NTP_transf_6"/>
    <property type="match status" value="1"/>
</dbReference>
<proteinExistence type="predicted"/>
<evidence type="ECO:0000313" key="1">
    <source>
        <dbReference type="EMBL" id="SNV46029.1"/>
    </source>
</evidence>
<dbReference type="RefSeq" id="WP_017769028.1">
    <property type="nucleotide sequence ID" value="NZ_LT906454.1"/>
</dbReference>
<dbReference type="InterPro" id="IPR009267">
    <property type="entry name" value="NTP_transf_6"/>
</dbReference>
<dbReference type="EMBL" id="LT906454">
    <property type="protein sequence ID" value="SNV46029.1"/>
    <property type="molecule type" value="Genomic_DNA"/>
</dbReference>
<dbReference type="OrthoDB" id="1901124at2"/>
<dbReference type="AlphaFoldDB" id="A0A239XGP5"/>